<evidence type="ECO:0000256" key="6">
    <source>
        <dbReference type="ARBA" id="ARBA00023157"/>
    </source>
</evidence>
<name>A0A1M6SSZ4_9AQUI</name>
<feature type="domain" description="FAD/NAD(P)-binding" evidence="8">
    <location>
        <begin position="3"/>
        <end position="214"/>
    </location>
</feature>
<proteinExistence type="inferred from homology"/>
<protein>
    <submittedName>
        <fullName evidence="9">Dihydrolipoamide dehydrogenase</fullName>
    </submittedName>
</protein>
<keyword evidence="4" id="KW-0274">FAD</keyword>
<dbReference type="GO" id="GO:0050660">
    <property type="term" value="F:flavin adenine dinucleotide binding"/>
    <property type="evidence" value="ECO:0007669"/>
    <property type="project" value="TreeGrafter"/>
</dbReference>
<dbReference type="GO" id="GO:0004148">
    <property type="term" value="F:dihydrolipoyl dehydrogenase (NADH) activity"/>
    <property type="evidence" value="ECO:0007669"/>
    <property type="project" value="TreeGrafter"/>
</dbReference>
<reference evidence="9 10" key="1">
    <citation type="submission" date="2016-11" db="EMBL/GenBank/DDBJ databases">
        <authorList>
            <person name="Jaros S."/>
            <person name="Januszkiewicz K."/>
            <person name="Wedrychowicz H."/>
        </authorList>
    </citation>
    <scope>NUCLEOTIDE SEQUENCE [LARGE SCALE GENOMIC DNA]</scope>
    <source>
        <strain evidence="9 10">DSM 19557</strain>
    </source>
</reference>
<evidence type="ECO:0000256" key="3">
    <source>
        <dbReference type="ARBA" id="ARBA00022630"/>
    </source>
</evidence>
<dbReference type="PANTHER" id="PTHR22912:SF151">
    <property type="entry name" value="DIHYDROLIPOYL DEHYDROGENASE, MITOCHONDRIAL"/>
    <property type="match status" value="1"/>
</dbReference>
<evidence type="ECO:0000313" key="9">
    <source>
        <dbReference type="EMBL" id="SHK47776.1"/>
    </source>
</evidence>
<dbReference type="OrthoDB" id="9800167at2"/>
<dbReference type="Proteomes" id="UP000189810">
    <property type="component" value="Chromosome I"/>
</dbReference>
<sequence>MDYDLVVLGGGLSYTGLEILKNKGLKLALVEKDPDHLGGVCLHEGCVPTKLYLAEAQKLLYFKTSRLFEGEVKHIDLKRLKAYKEELSEELRKGILSLLKGADILYGYGELVEPNLVDVEGKKISGRYVWINTGKRQERPPEGYITTDQVFELEDVPDSVLIEGDDPIGYEFACFFNALGSQVFLNLDADLSFMHPSLKIRFEKMLKESGIKIKEKKDDASLKIYAKRRIPNSDCLKVDISKDKYGHVLVDKGYETSLKDHFAIGDVNGLCELAHASRLQAISVAKRLSEGRGFYIPPHKIPYVLYTIPMAYAKVGFTKKDLQETGVEYTEKGITLRPFAVGSMYSAQEASAYLYFDKKGFFLGGEVLFPFAWEVIGFLTSSLFGEFDINLLKRIPLPHPTLVEILNIRLL</sequence>
<dbReference type="Gene3D" id="3.50.50.60">
    <property type="entry name" value="FAD/NAD(P)-binding domain"/>
    <property type="match status" value="1"/>
</dbReference>
<dbReference type="InterPro" id="IPR050151">
    <property type="entry name" value="Class-I_Pyr_Nuc-Dis_Oxidored"/>
</dbReference>
<evidence type="ECO:0000256" key="7">
    <source>
        <dbReference type="ARBA" id="ARBA00023284"/>
    </source>
</evidence>
<keyword evidence="10" id="KW-1185">Reference proteome</keyword>
<dbReference type="AlphaFoldDB" id="A0A1M6SSZ4"/>
<dbReference type="InterPro" id="IPR036188">
    <property type="entry name" value="FAD/NAD-bd_sf"/>
</dbReference>
<dbReference type="EMBL" id="LT670846">
    <property type="protein sequence ID" value="SHK47776.1"/>
    <property type="molecule type" value="Genomic_DNA"/>
</dbReference>
<dbReference type="InterPro" id="IPR016156">
    <property type="entry name" value="FAD/NAD-linked_Rdtase_dimer_sf"/>
</dbReference>
<dbReference type="InterPro" id="IPR012999">
    <property type="entry name" value="Pyr_OxRdtase_I_AS"/>
</dbReference>
<dbReference type="InterPro" id="IPR023753">
    <property type="entry name" value="FAD/NAD-binding_dom"/>
</dbReference>
<dbReference type="PROSITE" id="PS00076">
    <property type="entry name" value="PYRIDINE_REDOX_1"/>
    <property type="match status" value="1"/>
</dbReference>
<dbReference type="SUPFAM" id="SSF55424">
    <property type="entry name" value="FAD/NAD-linked reductases, dimerisation (C-terminal) domain"/>
    <property type="match status" value="1"/>
</dbReference>
<comment type="similarity">
    <text evidence="2">Belongs to the class-I pyridine nucleotide-disulfide oxidoreductase family.</text>
</comment>
<comment type="cofactor">
    <cofactor evidence="1">
        <name>FAD</name>
        <dbReference type="ChEBI" id="CHEBI:57692"/>
    </cofactor>
</comment>
<dbReference type="PANTHER" id="PTHR22912">
    <property type="entry name" value="DISULFIDE OXIDOREDUCTASE"/>
    <property type="match status" value="1"/>
</dbReference>
<dbReference type="GO" id="GO:0006103">
    <property type="term" value="P:2-oxoglutarate metabolic process"/>
    <property type="evidence" value="ECO:0007669"/>
    <property type="project" value="TreeGrafter"/>
</dbReference>
<dbReference type="STRING" id="381751.SAMN05444391_1153"/>
<gene>
    <name evidence="9" type="ORF">SAMN05444391_1153</name>
</gene>
<evidence type="ECO:0000256" key="1">
    <source>
        <dbReference type="ARBA" id="ARBA00001974"/>
    </source>
</evidence>
<keyword evidence="3" id="KW-0285">Flavoprotein</keyword>
<keyword evidence="5" id="KW-0560">Oxidoreductase</keyword>
<organism evidence="9 10">
    <name type="scientific">Thermocrinis minervae</name>
    <dbReference type="NCBI Taxonomy" id="381751"/>
    <lineage>
        <taxon>Bacteria</taxon>
        <taxon>Pseudomonadati</taxon>
        <taxon>Aquificota</taxon>
        <taxon>Aquificia</taxon>
        <taxon>Aquificales</taxon>
        <taxon>Aquificaceae</taxon>
        <taxon>Thermocrinis</taxon>
    </lineage>
</organism>
<evidence type="ECO:0000256" key="2">
    <source>
        <dbReference type="ARBA" id="ARBA00007532"/>
    </source>
</evidence>
<accession>A0A1M6SSZ4</accession>
<dbReference type="Pfam" id="PF07992">
    <property type="entry name" value="Pyr_redox_2"/>
    <property type="match status" value="1"/>
</dbReference>
<dbReference type="RefSeq" id="WP_079654666.1">
    <property type="nucleotide sequence ID" value="NZ_LT670846.1"/>
</dbReference>
<evidence type="ECO:0000256" key="5">
    <source>
        <dbReference type="ARBA" id="ARBA00023002"/>
    </source>
</evidence>
<keyword evidence="7" id="KW-0676">Redox-active center</keyword>
<dbReference type="PRINTS" id="PR00411">
    <property type="entry name" value="PNDRDTASEI"/>
</dbReference>
<keyword evidence="6" id="KW-1015">Disulfide bond</keyword>
<dbReference type="PRINTS" id="PR00368">
    <property type="entry name" value="FADPNR"/>
</dbReference>
<evidence type="ECO:0000259" key="8">
    <source>
        <dbReference type="Pfam" id="PF07992"/>
    </source>
</evidence>
<evidence type="ECO:0000256" key="4">
    <source>
        <dbReference type="ARBA" id="ARBA00022827"/>
    </source>
</evidence>
<evidence type="ECO:0000313" key="10">
    <source>
        <dbReference type="Proteomes" id="UP000189810"/>
    </source>
</evidence>
<dbReference type="SUPFAM" id="SSF51905">
    <property type="entry name" value="FAD/NAD(P)-binding domain"/>
    <property type="match status" value="2"/>
</dbReference>